<dbReference type="PROSITE" id="PS00360">
    <property type="entry name" value="RIBOSOMAL_S9"/>
    <property type="match status" value="1"/>
</dbReference>
<gene>
    <name evidence="5" type="primary">rps9</name>
    <name evidence="8" type="ORF">MSTHT_2112</name>
</gene>
<comment type="similarity">
    <text evidence="1 5 6">Belongs to the universal ribosomal protein uS9 family.</text>
</comment>
<keyword evidence="3 5" id="KW-0687">Ribonucleoprotein</keyword>
<dbReference type="InterPro" id="IPR020574">
    <property type="entry name" value="Ribosomal_uS9_CS"/>
</dbReference>
<dbReference type="Gene3D" id="3.30.230.10">
    <property type="match status" value="1"/>
</dbReference>
<dbReference type="GO" id="GO:0022627">
    <property type="term" value="C:cytosolic small ribosomal subunit"/>
    <property type="evidence" value="ECO:0007669"/>
    <property type="project" value="UniProtKB-UniRule"/>
</dbReference>
<dbReference type="STRING" id="523844.MSTHT_2112"/>
<dbReference type="InterPro" id="IPR014721">
    <property type="entry name" value="Ribsml_uS5_D2-typ_fold_subgr"/>
</dbReference>
<dbReference type="FunFam" id="3.30.230.10:FF:000051">
    <property type="entry name" value="30S ribosomal protein S9"/>
    <property type="match status" value="1"/>
</dbReference>
<evidence type="ECO:0000256" key="2">
    <source>
        <dbReference type="ARBA" id="ARBA00022980"/>
    </source>
</evidence>
<feature type="region of interest" description="Disordered" evidence="7">
    <location>
        <begin position="114"/>
        <end position="134"/>
    </location>
</feature>
<dbReference type="Proteomes" id="UP000066529">
    <property type="component" value="Chromosome"/>
</dbReference>
<dbReference type="PANTHER" id="PTHR21569:SF16">
    <property type="entry name" value="RIBOSOMAL PROTEIN S16"/>
    <property type="match status" value="1"/>
</dbReference>
<protein>
    <recommendedName>
        <fullName evidence="4 5">Small ribosomal subunit protein uS9</fullName>
    </recommendedName>
</protein>
<evidence type="ECO:0000256" key="4">
    <source>
        <dbReference type="ARBA" id="ARBA00035259"/>
    </source>
</evidence>
<reference evidence="8 9" key="1">
    <citation type="submission" date="2014-07" db="EMBL/GenBank/DDBJ databases">
        <title>Methanogenic archaea and the global carbon cycle.</title>
        <authorList>
            <person name="Henriksen J.R."/>
            <person name="Luke J."/>
            <person name="Reinhart S."/>
            <person name="Benedict M.N."/>
            <person name="Youngblut N.D."/>
            <person name="Metcalf M.E."/>
            <person name="Whitaker R.J."/>
            <person name="Metcalf W.W."/>
        </authorList>
    </citation>
    <scope>NUCLEOTIDE SEQUENCE [LARGE SCALE GENOMIC DNA]</scope>
    <source>
        <strain evidence="9">ATCC 43570 / DSM 1825 / OCM 12 / VKM B-1830 / TM-1</strain>
    </source>
</reference>
<dbReference type="PATRIC" id="fig|523844.20.peg.2602"/>
<evidence type="ECO:0000256" key="7">
    <source>
        <dbReference type="SAM" id="MobiDB-lite"/>
    </source>
</evidence>
<evidence type="ECO:0000256" key="3">
    <source>
        <dbReference type="ARBA" id="ARBA00023274"/>
    </source>
</evidence>
<dbReference type="SUPFAM" id="SSF54211">
    <property type="entry name" value="Ribosomal protein S5 domain 2-like"/>
    <property type="match status" value="1"/>
</dbReference>
<dbReference type="EMBL" id="CP009501">
    <property type="protein sequence ID" value="AKB13870.1"/>
    <property type="molecule type" value="Genomic_DNA"/>
</dbReference>
<dbReference type="HOGENOM" id="CLU_046483_4_0_2"/>
<evidence type="ECO:0000256" key="6">
    <source>
        <dbReference type="RuleBase" id="RU003815"/>
    </source>
</evidence>
<dbReference type="InterPro" id="IPR020568">
    <property type="entry name" value="Ribosomal_Su5_D2-typ_SF"/>
</dbReference>
<dbReference type="NCBIfam" id="NF001749">
    <property type="entry name" value="PRK00474.1"/>
    <property type="match status" value="1"/>
</dbReference>
<dbReference type="InterPro" id="IPR000754">
    <property type="entry name" value="Ribosomal_uS9"/>
</dbReference>
<dbReference type="HAMAP" id="MF_00532_A">
    <property type="entry name" value="Ribosomal_uS9_A"/>
    <property type="match status" value="1"/>
</dbReference>
<evidence type="ECO:0000256" key="1">
    <source>
        <dbReference type="ARBA" id="ARBA00005251"/>
    </source>
</evidence>
<evidence type="ECO:0000313" key="9">
    <source>
        <dbReference type="Proteomes" id="UP000066529"/>
    </source>
</evidence>
<dbReference type="GO" id="GO:0006412">
    <property type="term" value="P:translation"/>
    <property type="evidence" value="ECO:0007669"/>
    <property type="project" value="UniProtKB-UniRule"/>
</dbReference>
<keyword evidence="2 5" id="KW-0689">Ribosomal protein</keyword>
<evidence type="ECO:0000256" key="5">
    <source>
        <dbReference type="HAMAP-Rule" id="MF_00532"/>
    </source>
</evidence>
<accession>A0A0E3NCS1</accession>
<dbReference type="InterPro" id="IPR019958">
    <property type="entry name" value="Ribosomal_uS9_archaeal"/>
</dbReference>
<name>A0A0E3NCS1_METTT</name>
<dbReference type="KEGG" id="mthr:MSTHT_2112"/>
<dbReference type="Pfam" id="PF00380">
    <property type="entry name" value="Ribosomal_S9"/>
    <property type="match status" value="1"/>
</dbReference>
<dbReference type="AlphaFoldDB" id="A0A0E3NCS1"/>
<evidence type="ECO:0000313" key="8">
    <source>
        <dbReference type="EMBL" id="AKB13870.1"/>
    </source>
</evidence>
<dbReference type="RefSeq" id="WP_048167854.1">
    <property type="nucleotide sequence ID" value="NZ_CP009501.1"/>
</dbReference>
<dbReference type="GO" id="GO:0000462">
    <property type="term" value="P:maturation of SSU-rRNA from tricistronic rRNA transcript (SSU-rRNA, 5.8S rRNA, LSU-rRNA)"/>
    <property type="evidence" value="ECO:0007669"/>
    <property type="project" value="TreeGrafter"/>
</dbReference>
<dbReference type="GO" id="GO:0003735">
    <property type="term" value="F:structural constituent of ribosome"/>
    <property type="evidence" value="ECO:0007669"/>
    <property type="project" value="UniProtKB-UniRule"/>
</dbReference>
<dbReference type="GeneID" id="41602499"/>
<dbReference type="PANTHER" id="PTHR21569">
    <property type="entry name" value="RIBOSOMAL PROTEIN S9"/>
    <property type="match status" value="1"/>
</dbReference>
<organism evidence="8 9">
    <name type="scientific">Methanosarcina thermophila (strain ATCC 43570 / DSM 1825 / OCM 12 / VKM B-1830 / TM-1)</name>
    <dbReference type="NCBI Taxonomy" id="523844"/>
    <lineage>
        <taxon>Archaea</taxon>
        <taxon>Methanobacteriati</taxon>
        <taxon>Methanobacteriota</taxon>
        <taxon>Stenosarchaea group</taxon>
        <taxon>Methanomicrobia</taxon>
        <taxon>Methanosarcinales</taxon>
        <taxon>Methanosarcinaceae</taxon>
        <taxon>Methanosarcina</taxon>
    </lineage>
</organism>
<proteinExistence type="inferred from homology"/>
<sequence length="134" mass="14569">MVKVINSSGKHKTATARATVTKGTGKVRINKIPLELYTPELARIKISEPLLIAGDEVVSGLDIDVDVRGGGIIGQANAVRTAVARGIVEWTNDTVIRDNFASYDRNLLVNDSRQKESKNFGGPGARAKYQKSYR</sequence>
<dbReference type="OrthoDB" id="52677at2157"/>
<dbReference type="GO" id="GO:0003723">
    <property type="term" value="F:RNA binding"/>
    <property type="evidence" value="ECO:0007669"/>
    <property type="project" value="TreeGrafter"/>
</dbReference>
<dbReference type="NCBIfam" id="TIGR03627">
    <property type="entry name" value="uS9_arch"/>
    <property type="match status" value="1"/>
</dbReference>